<evidence type="ECO:0000313" key="2">
    <source>
        <dbReference type="Proteomes" id="UP001178507"/>
    </source>
</evidence>
<proteinExistence type="predicted"/>
<reference evidence="1" key="1">
    <citation type="submission" date="2023-08" db="EMBL/GenBank/DDBJ databases">
        <authorList>
            <person name="Chen Y."/>
            <person name="Shah S."/>
            <person name="Dougan E. K."/>
            <person name="Thang M."/>
            <person name="Chan C."/>
        </authorList>
    </citation>
    <scope>NUCLEOTIDE SEQUENCE</scope>
</reference>
<comment type="caution">
    <text evidence="1">The sequence shown here is derived from an EMBL/GenBank/DDBJ whole genome shotgun (WGS) entry which is preliminary data.</text>
</comment>
<sequence length="247" mass="26814">MRATSPSFCKRNCSITSGSHGQAHQLQVGTQTWRAGGHLICSEPRPFGQPLTPKAEQAGPLCVAVAGYVRGPAHFAELAQGFSGRCLVANPVEDALRHGCPLWVSLGAAGAAVVLGQSFGALVARSLASRWEAMGREVRGIVLFDSRNIPRYLWRGDVCQSAVRNLQAAHFRLLQEFHFQAPFAPPHHSDMGAAARIFTDSARCCPESALETARPCGMRLQDTDHFNLPFALAWDISSKLEQLLKDL</sequence>
<dbReference type="InterPro" id="IPR029058">
    <property type="entry name" value="AB_hydrolase_fold"/>
</dbReference>
<evidence type="ECO:0000313" key="1">
    <source>
        <dbReference type="EMBL" id="CAJ1376734.1"/>
    </source>
</evidence>
<dbReference type="EMBL" id="CAUJNA010000414">
    <property type="protein sequence ID" value="CAJ1376734.1"/>
    <property type="molecule type" value="Genomic_DNA"/>
</dbReference>
<gene>
    <name evidence="1" type="ORF">EVOR1521_LOCUS5717</name>
</gene>
<protein>
    <submittedName>
        <fullName evidence="1">Uncharacterized protein</fullName>
    </submittedName>
</protein>
<dbReference type="SUPFAM" id="SSF53474">
    <property type="entry name" value="alpha/beta-Hydrolases"/>
    <property type="match status" value="1"/>
</dbReference>
<keyword evidence="2" id="KW-1185">Reference proteome</keyword>
<organism evidence="1 2">
    <name type="scientific">Effrenium voratum</name>
    <dbReference type="NCBI Taxonomy" id="2562239"/>
    <lineage>
        <taxon>Eukaryota</taxon>
        <taxon>Sar</taxon>
        <taxon>Alveolata</taxon>
        <taxon>Dinophyceae</taxon>
        <taxon>Suessiales</taxon>
        <taxon>Symbiodiniaceae</taxon>
        <taxon>Effrenium</taxon>
    </lineage>
</organism>
<dbReference type="Gene3D" id="3.40.50.1820">
    <property type="entry name" value="alpha/beta hydrolase"/>
    <property type="match status" value="1"/>
</dbReference>
<name>A0AA36HYD0_9DINO</name>
<accession>A0AA36HYD0</accession>
<dbReference type="AlphaFoldDB" id="A0AA36HYD0"/>
<dbReference type="Proteomes" id="UP001178507">
    <property type="component" value="Unassembled WGS sequence"/>
</dbReference>